<organism evidence="2 3">
    <name type="scientific">Streptomyces glaucosporus</name>
    <dbReference type="NCBI Taxonomy" id="284044"/>
    <lineage>
        <taxon>Bacteria</taxon>
        <taxon>Bacillati</taxon>
        <taxon>Actinomycetota</taxon>
        <taxon>Actinomycetes</taxon>
        <taxon>Kitasatosporales</taxon>
        <taxon>Streptomycetaceae</taxon>
        <taxon>Streptomyces</taxon>
    </lineage>
</organism>
<feature type="compositionally biased region" description="Low complexity" evidence="1">
    <location>
        <begin position="276"/>
        <end position="291"/>
    </location>
</feature>
<evidence type="ECO:0000313" key="2">
    <source>
        <dbReference type="EMBL" id="GAA2384853.1"/>
    </source>
</evidence>
<comment type="caution">
    <text evidence="2">The sequence shown here is derived from an EMBL/GenBank/DDBJ whole genome shotgun (WGS) entry which is preliminary data.</text>
</comment>
<accession>A0ABN3HP80</accession>
<gene>
    <name evidence="2" type="ORF">GCM10010420_04000</name>
</gene>
<evidence type="ECO:0000313" key="3">
    <source>
        <dbReference type="Proteomes" id="UP001500058"/>
    </source>
</evidence>
<dbReference type="EMBL" id="BAAATJ010000001">
    <property type="protein sequence ID" value="GAA2384853.1"/>
    <property type="molecule type" value="Genomic_DNA"/>
</dbReference>
<feature type="compositionally biased region" description="Pro residues" evidence="1">
    <location>
        <begin position="292"/>
        <end position="304"/>
    </location>
</feature>
<proteinExistence type="predicted"/>
<feature type="region of interest" description="Disordered" evidence="1">
    <location>
        <begin position="261"/>
        <end position="354"/>
    </location>
</feature>
<keyword evidence="3" id="KW-1185">Reference proteome</keyword>
<dbReference type="Proteomes" id="UP001500058">
    <property type="component" value="Unassembled WGS sequence"/>
</dbReference>
<feature type="compositionally biased region" description="Pro residues" evidence="1">
    <location>
        <begin position="340"/>
        <end position="353"/>
    </location>
</feature>
<evidence type="ECO:0000256" key="1">
    <source>
        <dbReference type="SAM" id="MobiDB-lite"/>
    </source>
</evidence>
<name>A0ABN3HP80_9ACTN</name>
<protein>
    <submittedName>
        <fullName evidence="2">Uncharacterized protein</fullName>
    </submittedName>
</protein>
<reference evidence="2 3" key="1">
    <citation type="journal article" date="2019" name="Int. J. Syst. Evol. Microbiol.">
        <title>The Global Catalogue of Microorganisms (GCM) 10K type strain sequencing project: providing services to taxonomists for standard genome sequencing and annotation.</title>
        <authorList>
            <consortium name="The Broad Institute Genomics Platform"/>
            <consortium name="The Broad Institute Genome Sequencing Center for Infectious Disease"/>
            <person name="Wu L."/>
            <person name="Ma J."/>
        </authorList>
    </citation>
    <scope>NUCLEOTIDE SEQUENCE [LARGE SCALE GENOMIC DNA]</scope>
    <source>
        <strain evidence="2 3">JCM 6921</strain>
    </source>
</reference>
<dbReference type="RefSeq" id="WP_344629013.1">
    <property type="nucleotide sequence ID" value="NZ_BAAATJ010000001.1"/>
</dbReference>
<feature type="compositionally biased region" description="Pro residues" evidence="1">
    <location>
        <begin position="312"/>
        <end position="326"/>
    </location>
</feature>
<sequence>MHVREGLPDQPTRVGRIDWPKEGDNGTYLRLKSGHVVVFDRQPWRILEINEYREHPWPLSYEQAWREHVELWRHSEHLRRANGQVNVQPPDRADFYRRPVILVLRNENFPRSAPKHWCAPIGHSWQVLPEHYAVCRTCGELPPCSNGKYRGEIGPRAAAHGEGGALCVPAGCCIGCAEPIKPRMRTVRFPGPNLWYPDLGEGSAIFHARTACADQVECYRLQWKAEHAAAPHPVAPLWSLGVPDGTGGSDAAENVLLPQTRLSPDTAQSVRGWGVPDADATAAPRADVPAPASEPAPPAVPPAVSPAQTPVPTAPAPSASPAPPAPRSAAPATGPVLSAPVPPKPPRPAPAAPPAEDIDAVRRLTENLSTSLAADRPAFHDAEQAARVIEELTAAVRNIALCLNGTGLRARP</sequence>